<protein>
    <submittedName>
        <fullName evidence="3">Reverse transcriptase domain-containing protein</fullName>
    </submittedName>
</protein>
<evidence type="ECO:0000313" key="3">
    <source>
        <dbReference type="EMBL" id="GJS58001.1"/>
    </source>
</evidence>
<proteinExistence type="predicted"/>
<feature type="region of interest" description="Disordered" evidence="1">
    <location>
        <begin position="357"/>
        <end position="410"/>
    </location>
</feature>
<evidence type="ECO:0000313" key="4">
    <source>
        <dbReference type="Proteomes" id="UP001151760"/>
    </source>
</evidence>
<reference evidence="3" key="2">
    <citation type="submission" date="2022-01" db="EMBL/GenBank/DDBJ databases">
        <authorList>
            <person name="Yamashiro T."/>
            <person name="Shiraishi A."/>
            <person name="Satake H."/>
            <person name="Nakayama K."/>
        </authorList>
    </citation>
    <scope>NUCLEOTIDE SEQUENCE</scope>
</reference>
<sequence>MDRSTRALTMRKSVRPLPSHRLALRYTSHYLDGFTFKSASDHSSLDHSSSGHSTSNHSSSRHSSSDHSSCGHSTSGHSLSRHTPLVTTIADSSAPSRFVYPPLARTSRYSEAYLRWSSAPLSTMYPSMTFETSTGDSSSKSSTGPSRKRCSVDDDIDTDVLADIEADATAVEVATDIDVEAEVDAGISIEVDVGIDVEDDVEDEVESSDRGIIEVGVDVVDGIDIPDGMLMPDVVEHLEQRELEARSLIASGEKASLLDHVVSLERRNVRLQGTLMMESARSDRFQRRIGFMEKELRQIHRFRYYDIMRFRRLKTFAIMTITRSGMTPEAIEELINQRVVEDLAAYEANRVAKLVVESQSQNRDDDDNGNIRGNENKNGRGNGDRNGGGNGNGNGGGNGNGNPNQNDRSTMHVSHECTYHDFVKCQTLNFKGTNGVVRLTRWFEKMKTVFHITDAAFAMSWRELMKLMTEVYCPRNEIQKMESELWNLTMKYNNLASYTQRFQELTMLCTKMVPEEEDQVEKFIGGFLDNI</sequence>
<dbReference type="InterPro" id="IPR005162">
    <property type="entry name" value="Retrotrans_gag_dom"/>
</dbReference>
<keyword evidence="3" id="KW-0695">RNA-directed DNA polymerase</keyword>
<feature type="compositionally biased region" description="Low complexity" evidence="1">
    <location>
        <begin position="133"/>
        <end position="145"/>
    </location>
</feature>
<organism evidence="3 4">
    <name type="scientific">Tanacetum coccineum</name>
    <dbReference type="NCBI Taxonomy" id="301880"/>
    <lineage>
        <taxon>Eukaryota</taxon>
        <taxon>Viridiplantae</taxon>
        <taxon>Streptophyta</taxon>
        <taxon>Embryophyta</taxon>
        <taxon>Tracheophyta</taxon>
        <taxon>Spermatophyta</taxon>
        <taxon>Magnoliopsida</taxon>
        <taxon>eudicotyledons</taxon>
        <taxon>Gunneridae</taxon>
        <taxon>Pentapetalae</taxon>
        <taxon>asterids</taxon>
        <taxon>campanulids</taxon>
        <taxon>Asterales</taxon>
        <taxon>Asteraceae</taxon>
        <taxon>Asteroideae</taxon>
        <taxon>Anthemideae</taxon>
        <taxon>Anthemidinae</taxon>
        <taxon>Tanacetum</taxon>
    </lineage>
</organism>
<accession>A0ABQ4WYJ9</accession>
<name>A0ABQ4WYJ9_9ASTR</name>
<dbReference type="EMBL" id="BQNB010009049">
    <property type="protein sequence ID" value="GJS58001.1"/>
    <property type="molecule type" value="Genomic_DNA"/>
</dbReference>
<feature type="region of interest" description="Disordered" evidence="1">
    <location>
        <begin position="130"/>
        <end position="152"/>
    </location>
</feature>
<feature type="region of interest" description="Disordered" evidence="1">
    <location>
        <begin position="42"/>
        <end position="82"/>
    </location>
</feature>
<keyword evidence="4" id="KW-1185">Reference proteome</keyword>
<evidence type="ECO:0000259" key="2">
    <source>
        <dbReference type="Pfam" id="PF03732"/>
    </source>
</evidence>
<keyword evidence="3" id="KW-0808">Transferase</keyword>
<evidence type="ECO:0000256" key="1">
    <source>
        <dbReference type="SAM" id="MobiDB-lite"/>
    </source>
</evidence>
<dbReference type="GO" id="GO:0003964">
    <property type="term" value="F:RNA-directed DNA polymerase activity"/>
    <property type="evidence" value="ECO:0007669"/>
    <property type="project" value="UniProtKB-KW"/>
</dbReference>
<feature type="compositionally biased region" description="Gly residues" evidence="1">
    <location>
        <begin position="380"/>
        <end position="400"/>
    </location>
</feature>
<feature type="compositionally biased region" description="Low complexity" evidence="1">
    <location>
        <begin position="46"/>
        <end position="78"/>
    </location>
</feature>
<reference evidence="3" key="1">
    <citation type="journal article" date="2022" name="Int. J. Mol. Sci.">
        <title>Draft Genome of Tanacetum Coccineum: Genomic Comparison of Closely Related Tanacetum-Family Plants.</title>
        <authorList>
            <person name="Yamashiro T."/>
            <person name="Shiraishi A."/>
            <person name="Nakayama K."/>
            <person name="Satake H."/>
        </authorList>
    </citation>
    <scope>NUCLEOTIDE SEQUENCE</scope>
</reference>
<dbReference type="Proteomes" id="UP001151760">
    <property type="component" value="Unassembled WGS sequence"/>
</dbReference>
<keyword evidence="3" id="KW-0548">Nucleotidyltransferase</keyword>
<comment type="caution">
    <text evidence="3">The sequence shown here is derived from an EMBL/GenBank/DDBJ whole genome shotgun (WGS) entry which is preliminary data.</text>
</comment>
<feature type="domain" description="Retrotransposon gag" evidence="2">
    <location>
        <begin position="454"/>
        <end position="526"/>
    </location>
</feature>
<dbReference type="Pfam" id="PF03732">
    <property type="entry name" value="Retrotrans_gag"/>
    <property type="match status" value="1"/>
</dbReference>
<gene>
    <name evidence="3" type="ORF">Tco_0652785</name>
</gene>